<dbReference type="Proteomes" id="UP000242687">
    <property type="component" value="Unassembled WGS sequence"/>
</dbReference>
<name>A0A2H9VQQ5_9SPHI</name>
<evidence type="ECO:0000313" key="1">
    <source>
        <dbReference type="EMBL" id="PJJ83166.1"/>
    </source>
</evidence>
<dbReference type="AlphaFoldDB" id="A0A2H9VQQ5"/>
<comment type="caution">
    <text evidence="1">The sequence shown here is derived from an EMBL/GenBank/DDBJ whole genome shotgun (WGS) entry which is preliminary data.</text>
</comment>
<proteinExistence type="predicted"/>
<organism evidence="1 2">
    <name type="scientific">Mucilaginibacter auburnensis</name>
    <dbReference type="NCBI Taxonomy" id="1457233"/>
    <lineage>
        <taxon>Bacteria</taxon>
        <taxon>Pseudomonadati</taxon>
        <taxon>Bacteroidota</taxon>
        <taxon>Sphingobacteriia</taxon>
        <taxon>Sphingobacteriales</taxon>
        <taxon>Sphingobacteriaceae</taxon>
        <taxon>Mucilaginibacter</taxon>
    </lineage>
</organism>
<reference evidence="1 2" key="1">
    <citation type="submission" date="2017-11" db="EMBL/GenBank/DDBJ databases">
        <title>Genomic Encyclopedia of Archaeal and Bacterial Type Strains, Phase II (KMG-II): From Individual Species to Whole Genera.</title>
        <authorList>
            <person name="Goeker M."/>
        </authorList>
    </citation>
    <scope>NUCLEOTIDE SEQUENCE [LARGE SCALE GENOMIC DNA]</scope>
    <source>
        <strain evidence="1 2">DSM 28175</strain>
    </source>
</reference>
<protein>
    <submittedName>
        <fullName evidence="1">Uncharacterized protein</fullName>
    </submittedName>
</protein>
<keyword evidence="2" id="KW-1185">Reference proteome</keyword>
<sequence>MQNIEIKPLEGIVIKDIGEVLLGRHKNNVYTLLGHPSIDNKDRIFYKELEVRFDIDQHDNIEFIEFIYGPFPKNIELTIYDVNPFTIGANKLLKILSMHNQGDPDTSEAPYSYAFTNTSIGVWRDLAPEDIEPITEDNINDNYSEELKMVQNFWTIGIGVPNYYRL</sequence>
<accession>A0A2H9VQQ5</accession>
<dbReference type="RefSeq" id="WP_100339454.1">
    <property type="nucleotide sequence ID" value="NZ_PGFJ01000001.1"/>
</dbReference>
<evidence type="ECO:0000313" key="2">
    <source>
        <dbReference type="Proteomes" id="UP000242687"/>
    </source>
</evidence>
<dbReference type="OrthoDB" id="8604635at2"/>
<gene>
    <name evidence="1" type="ORF">CLV57_0144</name>
</gene>
<dbReference type="EMBL" id="PGFJ01000001">
    <property type="protein sequence ID" value="PJJ83166.1"/>
    <property type="molecule type" value="Genomic_DNA"/>
</dbReference>